<gene>
    <name evidence="1" type="ORF">T190607A01A_10670</name>
</gene>
<protein>
    <submittedName>
        <fullName evidence="1">Uncharacterized protein</fullName>
    </submittedName>
</protein>
<reference evidence="1 2" key="1">
    <citation type="submission" date="2024-05" db="EMBL/GenBank/DDBJ databases">
        <authorList>
            <person name="Duchaud E."/>
        </authorList>
    </citation>
    <scope>NUCLEOTIDE SEQUENCE [LARGE SCALE GENOMIC DNA]</scope>
    <source>
        <strain evidence="1">Ena-SAMPLE-TAB-13-05-2024-13:56:06:370-140302</strain>
    </source>
</reference>
<sequence length="271" mass="32431">MKVYGIRREFKKVNRFAPVIFESGGKFYVQKTKNEFQFYFELEEISEEEILIIEDGNEYNEEFTSCIYGFFDTNENVICGTQQEIFDYLLLKMDEVDDRLVKLKISRILNLNGKTKKLEIDRDRYFKQKNININFDDEKKYVSIQDLSQETKKLLNTTISRYSKKIDDNESLDWNQIILSEPNEHNNLYLDRFRFPLSEVFDILIKTDYNKDLTKNLIERHNTIVSYNIENNLADIEDEDSLEDPENLDDVDIKSIVDFVKNKNKWKEKHS</sequence>
<name>A0ABP1EGG2_9FLAO</name>
<comment type="caution">
    <text evidence="1">The sequence shown here is derived from an EMBL/GenBank/DDBJ whole genome shotgun (WGS) entry which is preliminary data.</text>
</comment>
<dbReference type="Proteomes" id="UP001497416">
    <property type="component" value="Unassembled WGS sequence"/>
</dbReference>
<proteinExistence type="predicted"/>
<keyword evidence="2" id="KW-1185">Reference proteome</keyword>
<dbReference type="EMBL" id="CAXIXY010000003">
    <property type="protein sequence ID" value="CAL2078285.1"/>
    <property type="molecule type" value="Genomic_DNA"/>
</dbReference>
<evidence type="ECO:0000313" key="2">
    <source>
        <dbReference type="Proteomes" id="UP001497416"/>
    </source>
</evidence>
<accession>A0ABP1EGG2</accession>
<evidence type="ECO:0000313" key="1">
    <source>
        <dbReference type="EMBL" id="CAL2078285.1"/>
    </source>
</evidence>
<dbReference type="RefSeq" id="WP_348710314.1">
    <property type="nucleotide sequence ID" value="NZ_CAXIXY010000003.1"/>
</dbReference>
<organism evidence="1 2">
    <name type="scientific">Tenacibaculum platacis</name>
    <dbReference type="NCBI Taxonomy" id="3137852"/>
    <lineage>
        <taxon>Bacteria</taxon>
        <taxon>Pseudomonadati</taxon>
        <taxon>Bacteroidota</taxon>
        <taxon>Flavobacteriia</taxon>
        <taxon>Flavobacteriales</taxon>
        <taxon>Flavobacteriaceae</taxon>
        <taxon>Tenacibaculum</taxon>
    </lineage>
</organism>